<dbReference type="RefSeq" id="XP_019037920.1">
    <property type="nucleotide sequence ID" value="XM_019183510.1"/>
</dbReference>
<protein>
    <recommendedName>
        <fullName evidence="7">Glutamyl-tRNA(Gln) amidotransferase subunit A, mitochondrial</fullName>
        <shortName evidence="7">Glu-AdT subunit A</shortName>
        <ecNumber evidence="7">6.3.5.7</ecNumber>
    </recommendedName>
</protein>
<feature type="domain" description="Amidase" evidence="8">
    <location>
        <begin position="6"/>
        <end position="453"/>
    </location>
</feature>
<dbReference type="PANTHER" id="PTHR11895">
    <property type="entry name" value="TRANSAMIDASE"/>
    <property type="match status" value="1"/>
</dbReference>
<comment type="function">
    <text evidence="7">Allows the formation of correctly charged Gln-tRNA(Gln) through the transamidation of misacylated Glu-tRNA(Gln) in the mitochondria. The reaction takes place in the presence of glutamine and ATP through an activated gamma-phospho-Glu-tRNA(Gln).</text>
</comment>
<keyword evidence="10" id="KW-1185">Reference proteome</keyword>
<dbReference type="PROSITE" id="PS00571">
    <property type="entry name" value="AMIDASES"/>
    <property type="match status" value="1"/>
</dbReference>
<dbReference type="NCBIfam" id="TIGR00132">
    <property type="entry name" value="gatA"/>
    <property type="match status" value="1"/>
</dbReference>
<keyword evidence="3 7" id="KW-0547">Nucleotide-binding</keyword>
<keyword evidence="2 7" id="KW-0436">Ligase</keyword>
<dbReference type="InterPro" id="IPR000120">
    <property type="entry name" value="Amidase"/>
</dbReference>
<proteinExistence type="inferred from homology"/>
<evidence type="ECO:0000256" key="7">
    <source>
        <dbReference type="HAMAP-Rule" id="MF_03150"/>
    </source>
</evidence>
<evidence type="ECO:0000256" key="3">
    <source>
        <dbReference type="ARBA" id="ARBA00022741"/>
    </source>
</evidence>
<dbReference type="Proteomes" id="UP000094112">
    <property type="component" value="Unassembled WGS sequence"/>
</dbReference>
<evidence type="ECO:0000259" key="8">
    <source>
        <dbReference type="Pfam" id="PF01425"/>
    </source>
</evidence>
<dbReference type="InterPro" id="IPR004412">
    <property type="entry name" value="GatA"/>
</dbReference>
<feature type="active site" description="Charge relay system" evidence="7">
    <location>
        <position position="130"/>
    </location>
</feature>
<dbReference type="EC" id="6.3.5.7" evidence="7"/>
<dbReference type="OrthoDB" id="421993at2759"/>
<dbReference type="PANTHER" id="PTHR11895:SF7">
    <property type="entry name" value="GLUTAMYL-TRNA(GLN) AMIDOTRANSFERASE SUBUNIT A, MITOCHONDRIAL"/>
    <property type="match status" value="1"/>
</dbReference>
<comment type="similarity">
    <text evidence="1 7">Belongs to the amidase family. GatA subfamily.</text>
</comment>
<organism evidence="9 10">
    <name type="scientific">Wickerhamomyces anomalus (strain ATCC 58044 / CBS 1984 / NCYC 433 / NRRL Y-366-8)</name>
    <name type="common">Yeast</name>
    <name type="synonym">Hansenula anomala</name>
    <dbReference type="NCBI Taxonomy" id="683960"/>
    <lineage>
        <taxon>Eukaryota</taxon>
        <taxon>Fungi</taxon>
        <taxon>Dikarya</taxon>
        <taxon>Ascomycota</taxon>
        <taxon>Saccharomycotina</taxon>
        <taxon>Saccharomycetes</taxon>
        <taxon>Phaffomycetales</taxon>
        <taxon>Wickerhamomycetaceae</taxon>
        <taxon>Wickerhamomyces</taxon>
    </lineage>
</organism>
<evidence type="ECO:0000256" key="5">
    <source>
        <dbReference type="ARBA" id="ARBA00022917"/>
    </source>
</evidence>
<comment type="catalytic activity">
    <reaction evidence="6 7">
        <text>L-glutamyl-tRNA(Gln) + L-glutamine + ATP + H2O = L-glutaminyl-tRNA(Gln) + L-glutamate + ADP + phosphate + H(+)</text>
        <dbReference type="Rhea" id="RHEA:17521"/>
        <dbReference type="Rhea" id="RHEA-COMP:9681"/>
        <dbReference type="Rhea" id="RHEA-COMP:9684"/>
        <dbReference type="ChEBI" id="CHEBI:15377"/>
        <dbReference type="ChEBI" id="CHEBI:15378"/>
        <dbReference type="ChEBI" id="CHEBI:29985"/>
        <dbReference type="ChEBI" id="CHEBI:30616"/>
        <dbReference type="ChEBI" id="CHEBI:43474"/>
        <dbReference type="ChEBI" id="CHEBI:58359"/>
        <dbReference type="ChEBI" id="CHEBI:78520"/>
        <dbReference type="ChEBI" id="CHEBI:78521"/>
        <dbReference type="ChEBI" id="CHEBI:456216"/>
        <dbReference type="EC" id="6.3.5.7"/>
    </reaction>
</comment>
<dbReference type="Pfam" id="PF01425">
    <property type="entry name" value="Amidase"/>
    <property type="match status" value="1"/>
</dbReference>
<evidence type="ECO:0000313" key="10">
    <source>
        <dbReference type="Proteomes" id="UP000094112"/>
    </source>
</evidence>
<dbReference type="InterPro" id="IPR023631">
    <property type="entry name" value="Amidase_dom"/>
</dbReference>
<dbReference type="InterPro" id="IPR036928">
    <property type="entry name" value="AS_sf"/>
</dbReference>
<feature type="active site" description="Charge relay system" evidence="7">
    <location>
        <position position="53"/>
    </location>
</feature>
<dbReference type="GO" id="GO:0070681">
    <property type="term" value="P:glutaminyl-tRNAGln biosynthesis via transamidation"/>
    <property type="evidence" value="ECO:0007669"/>
    <property type="project" value="UniProtKB-UniRule"/>
</dbReference>
<dbReference type="GO" id="GO:0032543">
    <property type="term" value="P:mitochondrial translation"/>
    <property type="evidence" value="ECO:0007669"/>
    <property type="project" value="UniProtKB-UniRule"/>
</dbReference>
<dbReference type="GO" id="GO:0005739">
    <property type="term" value="C:mitochondrion"/>
    <property type="evidence" value="ECO:0007669"/>
    <property type="project" value="UniProtKB-SubCell"/>
</dbReference>
<name>A0A1E3NZX9_WICAA</name>
<dbReference type="GeneID" id="30200756"/>
<evidence type="ECO:0000256" key="4">
    <source>
        <dbReference type="ARBA" id="ARBA00022840"/>
    </source>
</evidence>
<gene>
    <name evidence="7" type="primary">HER2</name>
    <name evidence="9" type="ORF">WICANDRAFT_63220</name>
</gene>
<comment type="subcellular location">
    <subcellularLocation>
        <location evidence="7">Mitochondrion</location>
    </subcellularLocation>
</comment>
<reference evidence="9 10" key="1">
    <citation type="journal article" date="2016" name="Proc. Natl. Acad. Sci. U.S.A.">
        <title>Comparative genomics of biotechnologically important yeasts.</title>
        <authorList>
            <person name="Riley R."/>
            <person name="Haridas S."/>
            <person name="Wolfe K.H."/>
            <person name="Lopes M.R."/>
            <person name="Hittinger C.T."/>
            <person name="Goeker M."/>
            <person name="Salamov A.A."/>
            <person name="Wisecaver J.H."/>
            <person name="Long T.M."/>
            <person name="Calvey C.H."/>
            <person name="Aerts A.L."/>
            <person name="Barry K.W."/>
            <person name="Choi C."/>
            <person name="Clum A."/>
            <person name="Coughlan A.Y."/>
            <person name="Deshpande S."/>
            <person name="Douglass A.P."/>
            <person name="Hanson S.J."/>
            <person name="Klenk H.-P."/>
            <person name="LaButti K.M."/>
            <person name="Lapidus A."/>
            <person name="Lindquist E.A."/>
            <person name="Lipzen A.M."/>
            <person name="Meier-Kolthoff J.P."/>
            <person name="Ohm R.A."/>
            <person name="Otillar R.P."/>
            <person name="Pangilinan J.L."/>
            <person name="Peng Y."/>
            <person name="Rokas A."/>
            <person name="Rosa C.A."/>
            <person name="Scheuner C."/>
            <person name="Sibirny A.A."/>
            <person name="Slot J.C."/>
            <person name="Stielow J.B."/>
            <person name="Sun H."/>
            <person name="Kurtzman C.P."/>
            <person name="Blackwell M."/>
            <person name="Grigoriev I.V."/>
            <person name="Jeffries T.W."/>
        </authorList>
    </citation>
    <scope>NUCLEOTIDE SEQUENCE [LARGE SCALE GENOMIC DNA]</scope>
    <source>
        <strain evidence="10">ATCC 58044 / CBS 1984 / NCYC 433 / NRRL Y-366-8</strain>
    </source>
</reference>
<dbReference type="HAMAP" id="MF_00120">
    <property type="entry name" value="GatA"/>
    <property type="match status" value="1"/>
</dbReference>
<dbReference type="InterPro" id="IPR020556">
    <property type="entry name" value="Amidase_CS"/>
</dbReference>
<keyword evidence="5 7" id="KW-0648">Protein biosynthesis</keyword>
<dbReference type="AlphaFoldDB" id="A0A1E3NZX9"/>
<dbReference type="STRING" id="683960.A0A1E3NZX9"/>
<evidence type="ECO:0000256" key="1">
    <source>
        <dbReference type="ARBA" id="ARBA00008069"/>
    </source>
</evidence>
<dbReference type="GO" id="GO:0050567">
    <property type="term" value="F:glutaminyl-tRNA synthase (glutamine-hydrolyzing) activity"/>
    <property type="evidence" value="ECO:0007669"/>
    <property type="project" value="UniProtKB-UniRule"/>
</dbReference>
<sequence>MSSTRSVSEILSRAASANAKFNIFTSLRSQSQIEQSFKIPKDGPLHGKTVAIKDNIVTTQEPTTCSSKILSDYNSPFDATVVTLLESAGAMTLGKTNMDEFGMGSGTTHSHYGATLNPLFPDTPTITGGSSGGSAAAVAADLCDIALGTDTGGSVRLPAAYTGVLGFKPTYGRLSRWGVVAYAQSLDTVGILSKDIELIRQTYNVLNKFDSNDPTSMSNQLRSKINEVSQQKQKLRIGIVNEFNLDNLSTEVQKIWKQVVDQLLEHHDIVPVSMPTLKYALPAYYTIAPAEAASNLARYDGIRYGYRSDDDKHHYAQTRSTGFGGEVQNRILLGNYNLNSDSYKNHFLKAQNLRNAIKSQFDHVFKFPNFLSNNKPAQDGVDLIISPVAMSNAPSLHVFQNQTPTESYTNDAFTVPASLAGLPAISVPWASEIKSSPIGIQIMGQYGDDEQVLSFAQSLNKLNTV</sequence>
<keyword evidence="4 7" id="KW-0067">ATP-binding</keyword>
<dbReference type="Gene3D" id="3.90.1300.10">
    <property type="entry name" value="Amidase signature (AS) domain"/>
    <property type="match status" value="1"/>
</dbReference>
<dbReference type="EMBL" id="KV454211">
    <property type="protein sequence ID" value="ODQ58713.1"/>
    <property type="molecule type" value="Genomic_DNA"/>
</dbReference>
<evidence type="ECO:0000313" key="9">
    <source>
        <dbReference type="EMBL" id="ODQ58713.1"/>
    </source>
</evidence>
<comment type="subunit">
    <text evidence="7">Subunit of the heterotrimeric GatFAB amidotransferase (AdT) complex, composed of A, B and F subunits.</text>
</comment>
<keyword evidence="7" id="KW-0496">Mitochondrion</keyword>
<evidence type="ECO:0000256" key="6">
    <source>
        <dbReference type="ARBA" id="ARBA00047407"/>
    </source>
</evidence>
<dbReference type="GO" id="GO:0005524">
    <property type="term" value="F:ATP binding"/>
    <property type="evidence" value="ECO:0007669"/>
    <property type="project" value="UniProtKB-KW"/>
</dbReference>
<feature type="active site" description="Acyl-ester intermediate" evidence="7">
    <location>
        <position position="154"/>
    </location>
</feature>
<evidence type="ECO:0000256" key="2">
    <source>
        <dbReference type="ARBA" id="ARBA00022598"/>
    </source>
</evidence>
<dbReference type="GO" id="GO:0030956">
    <property type="term" value="C:glutamyl-tRNA(Gln) amidotransferase complex"/>
    <property type="evidence" value="ECO:0007669"/>
    <property type="project" value="UniProtKB-UniRule"/>
</dbReference>
<dbReference type="SUPFAM" id="SSF75304">
    <property type="entry name" value="Amidase signature (AS) enzymes"/>
    <property type="match status" value="1"/>
</dbReference>
<accession>A0A1E3NZX9</accession>